<comment type="similarity">
    <text evidence="1">Belongs to the mannitol dehydrogenase family.</text>
</comment>
<dbReference type="SUPFAM" id="SSF48179">
    <property type="entry name" value="6-phosphogluconate dehydrogenase C-terminal domain-like"/>
    <property type="match status" value="1"/>
</dbReference>
<evidence type="ECO:0000256" key="1">
    <source>
        <dbReference type="ARBA" id="ARBA00006541"/>
    </source>
</evidence>
<dbReference type="InterPro" id="IPR013118">
    <property type="entry name" value="Mannitol_DH_C"/>
</dbReference>
<organism evidence="10 11">
    <name type="scientific">Roridomyces roridus</name>
    <dbReference type="NCBI Taxonomy" id="1738132"/>
    <lineage>
        <taxon>Eukaryota</taxon>
        <taxon>Fungi</taxon>
        <taxon>Dikarya</taxon>
        <taxon>Basidiomycota</taxon>
        <taxon>Agaricomycotina</taxon>
        <taxon>Agaricomycetes</taxon>
        <taxon>Agaricomycetidae</taxon>
        <taxon>Agaricales</taxon>
        <taxon>Marasmiineae</taxon>
        <taxon>Mycenaceae</taxon>
        <taxon>Roridomyces</taxon>
    </lineage>
</organism>
<dbReference type="Pfam" id="PF01232">
    <property type="entry name" value="Mannitol_dh"/>
    <property type="match status" value="1"/>
</dbReference>
<comment type="subunit">
    <text evidence="2">Monomer.</text>
</comment>
<evidence type="ECO:0000256" key="2">
    <source>
        <dbReference type="ARBA" id="ARBA00011245"/>
    </source>
</evidence>
<proteinExistence type="inferred from homology"/>
<reference evidence="10" key="1">
    <citation type="submission" date="2023-03" db="EMBL/GenBank/DDBJ databases">
        <title>Massive genome expansion in bonnet fungi (Mycena s.s.) driven by repeated elements and novel gene families across ecological guilds.</title>
        <authorList>
            <consortium name="Lawrence Berkeley National Laboratory"/>
            <person name="Harder C.B."/>
            <person name="Miyauchi S."/>
            <person name="Viragh M."/>
            <person name="Kuo A."/>
            <person name="Thoen E."/>
            <person name="Andreopoulos B."/>
            <person name="Lu D."/>
            <person name="Skrede I."/>
            <person name="Drula E."/>
            <person name="Henrissat B."/>
            <person name="Morin E."/>
            <person name="Kohler A."/>
            <person name="Barry K."/>
            <person name="LaButti K."/>
            <person name="Morin E."/>
            <person name="Salamov A."/>
            <person name="Lipzen A."/>
            <person name="Mereny Z."/>
            <person name="Hegedus B."/>
            <person name="Baldrian P."/>
            <person name="Stursova M."/>
            <person name="Weitz H."/>
            <person name="Taylor A."/>
            <person name="Grigoriev I.V."/>
            <person name="Nagy L.G."/>
            <person name="Martin F."/>
            <person name="Kauserud H."/>
        </authorList>
    </citation>
    <scope>NUCLEOTIDE SEQUENCE</scope>
    <source>
        <strain evidence="10">9284</strain>
    </source>
</reference>
<evidence type="ECO:0000313" key="11">
    <source>
        <dbReference type="Proteomes" id="UP001221142"/>
    </source>
</evidence>
<dbReference type="NCBIfam" id="NF002652">
    <property type="entry name" value="PRK02318.2-5"/>
    <property type="match status" value="1"/>
</dbReference>
<dbReference type="InterPro" id="IPR013328">
    <property type="entry name" value="6PGD_dom2"/>
</dbReference>
<dbReference type="GO" id="GO:0008926">
    <property type="term" value="F:mannitol-1-phosphate 5-dehydrogenase activity"/>
    <property type="evidence" value="ECO:0007669"/>
    <property type="project" value="UniProtKB-EC"/>
</dbReference>
<dbReference type="HAMAP" id="MF_00196">
    <property type="entry name" value="Mannitol_dehydrog"/>
    <property type="match status" value="1"/>
</dbReference>
<dbReference type="Gene3D" id="3.40.50.720">
    <property type="entry name" value="NAD(P)-binding Rossmann-like Domain"/>
    <property type="match status" value="1"/>
</dbReference>
<dbReference type="Pfam" id="PF08125">
    <property type="entry name" value="Mannitol_dh_C"/>
    <property type="match status" value="1"/>
</dbReference>
<dbReference type="NCBIfam" id="NF002646">
    <property type="entry name" value="PRK02318.1-2"/>
    <property type="match status" value="1"/>
</dbReference>
<name>A0AAD7FR61_9AGAR</name>
<keyword evidence="6" id="KW-0520">NAD</keyword>
<dbReference type="InterPro" id="IPR023028">
    <property type="entry name" value="Mannitol_1_phos_5_DH"/>
</dbReference>
<dbReference type="EC" id="1.1.1.17" evidence="3"/>
<evidence type="ECO:0000259" key="9">
    <source>
        <dbReference type="Pfam" id="PF08125"/>
    </source>
</evidence>
<evidence type="ECO:0000256" key="4">
    <source>
        <dbReference type="ARBA" id="ARBA00016219"/>
    </source>
</evidence>
<dbReference type="InterPro" id="IPR036291">
    <property type="entry name" value="NAD(P)-bd_dom_sf"/>
</dbReference>
<evidence type="ECO:0000256" key="6">
    <source>
        <dbReference type="ARBA" id="ARBA00023027"/>
    </source>
</evidence>
<comment type="caution">
    <text evidence="10">The sequence shown here is derived from an EMBL/GenBank/DDBJ whole genome shotgun (WGS) entry which is preliminary data.</text>
</comment>
<dbReference type="GO" id="GO:0019592">
    <property type="term" value="P:mannitol catabolic process"/>
    <property type="evidence" value="ECO:0007669"/>
    <property type="project" value="TreeGrafter"/>
</dbReference>
<gene>
    <name evidence="10" type="ORF">FB45DRAFT_903581</name>
</gene>
<keyword evidence="5" id="KW-0560">Oxidoreductase</keyword>
<dbReference type="SUPFAM" id="SSF51735">
    <property type="entry name" value="NAD(P)-binding Rossmann-fold domains"/>
    <property type="match status" value="1"/>
</dbReference>
<feature type="domain" description="Mannitol dehydrogenase C-terminal" evidence="9">
    <location>
        <begin position="215"/>
        <end position="374"/>
    </location>
</feature>
<accession>A0AAD7FR61</accession>
<dbReference type="InterPro" id="IPR000669">
    <property type="entry name" value="Mannitol_DH"/>
</dbReference>
<dbReference type="PANTHER" id="PTHR30524:SF0">
    <property type="entry name" value="ALTRONATE OXIDOREDUCTASE-RELATED"/>
    <property type="match status" value="1"/>
</dbReference>
<dbReference type="InterPro" id="IPR008927">
    <property type="entry name" value="6-PGluconate_DH-like_C_sf"/>
</dbReference>
<dbReference type="AlphaFoldDB" id="A0AAD7FR61"/>
<dbReference type="PANTHER" id="PTHR30524">
    <property type="entry name" value="MANNITOL-1-PHOSPHATE 5-DEHYDROGENASE"/>
    <property type="match status" value="1"/>
</dbReference>
<comment type="catalytic activity">
    <reaction evidence="7">
        <text>D-mannitol 1-phosphate + NAD(+) = beta-D-fructose 6-phosphate + NADH + H(+)</text>
        <dbReference type="Rhea" id="RHEA:19661"/>
        <dbReference type="ChEBI" id="CHEBI:15378"/>
        <dbReference type="ChEBI" id="CHEBI:57540"/>
        <dbReference type="ChEBI" id="CHEBI:57634"/>
        <dbReference type="ChEBI" id="CHEBI:57945"/>
        <dbReference type="ChEBI" id="CHEBI:61381"/>
        <dbReference type="EC" id="1.1.1.17"/>
    </reaction>
</comment>
<protein>
    <recommendedName>
        <fullName evidence="4">Mannitol-1-phosphate 5-dehydrogenase</fullName>
        <ecNumber evidence="3">1.1.1.17</ecNumber>
    </recommendedName>
</protein>
<evidence type="ECO:0000256" key="5">
    <source>
        <dbReference type="ARBA" id="ARBA00023002"/>
    </source>
</evidence>
<evidence type="ECO:0000256" key="7">
    <source>
        <dbReference type="ARBA" id="ARBA00048615"/>
    </source>
</evidence>
<evidence type="ECO:0000259" key="8">
    <source>
        <dbReference type="Pfam" id="PF01232"/>
    </source>
</evidence>
<feature type="domain" description="Mannitol dehydrogenase N-terminal" evidence="8">
    <location>
        <begin position="6"/>
        <end position="200"/>
    </location>
</feature>
<dbReference type="InterPro" id="IPR013131">
    <property type="entry name" value="Mannitol_DH_N"/>
</dbReference>
<dbReference type="Proteomes" id="UP001221142">
    <property type="component" value="Unassembled WGS sequence"/>
</dbReference>
<dbReference type="Gene3D" id="1.10.1040.10">
    <property type="entry name" value="N-(1-d-carboxylethyl)-l-norvaline Dehydrogenase, domain 2"/>
    <property type="match status" value="1"/>
</dbReference>
<dbReference type="GO" id="GO:0005829">
    <property type="term" value="C:cytosol"/>
    <property type="evidence" value="ECO:0007669"/>
    <property type="project" value="TreeGrafter"/>
</dbReference>
<dbReference type="PRINTS" id="PR00084">
    <property type="entry name" value="MTLDHDRGNASE"/>
</dbReference>
<keyword evidence="11" id="KW-1185">Reference proteome</keyword>
<sequence>MSLKPRAIHFGAGAIGRGFIAPLLSKSGYHVVFTDVDQKLINEINDEKEYNVHILDGAQDIQHIIHVKGVLSTTDDIIREIAHPKLALITTAVGLPILDKIAPTLAKGIKVRREAGGGTINIIACENAIGATAQLADKVRLHLNEADIAYADECVGFANCSIDRIVPPFHPEQQSSMLDVGVEAFFEWIVQGPSLKGTQPGSLDPPIEGMTLADNLAPYNERKLFTLNAGHAITAYLGYLKHLPTVDASIADPDIAAVVRGALFDEAGAALCRKHDFNVKAHGEYIEKIIARFQNAAVKDDVARVGRQPLRKLGRADRLVGPARMCVELGIPVRHLATGIAAALLYHNEDDPQSIEMRNAIESKGVGQFVTEQTGFEADSDVHTHIIRAYTELSTEH</sequence>
<dbReference type="EMBL" id="JARKIF010000005">
    <property type="protein sequence ID" value="KAJ7638699.1"/>
    <property type="molecule type" value="Genomic_DNA"/>
</dbReference>
<evidence type="ECO:0000256" key="3">
    <source>
        <dbReference type="ARBA" id="ARBA00012939"/>
    </source>
</evidence>
<evidence type="ECO:0000313" key="10">
    <source>
        <dbReference type="EMBL" id="KAJ7638699.1"/>
    </source>
</evidence>